<accession>A0A5C8UT54</accession>
<dbReference type="InterPro" id="IPR018929">
    <property type="entry name" value="DUF2510"/>
</dbReference>
<evidence type="ECO:0000259" key="3">
    <source>
        <dbReference type="Pfam" id="PF10708"/>
    </source>
</evidence>
<keyword evidence="2" id="KW-1133">Transmembrane helix</keyword>
<name>A0A5C8UT54_9MICO</name>
<keyword evidence="6" id="KW-1185">Reference proteome</keyword>
<dbReference type="InterPro" id="IPR025637">
    <property type="entry name" value="DUF4333"/>
</dbReference>
<keyword evidence="2" id="KW-0812">Transmembrane</keyword>
<feature type="domain" description="DUF2510" evidence="3">
    <location>
        <begin position="10"/>
        <end position="40"/>
    </location>
</feature>
<dbReference type="Pfam" id="PF10708">
    <property type="entry name" value="DUF2510"/>
    <property type="match status" value="1"/>
</dbReference>
<feature type="transmembrane region" description="Helical" evidence="2">
    <location>
        <begin position="299"/>
        <end position="321"/>
    </location>
</feature>
<gene>
    <name evidence="5" type="ORF">FVP33_07915</name>
</gene>
<feature type="compositionally biased region" description="Basic and acidic residues" evidence="1">
    <location>
        <begin position="172"/>
        <end position="187"/>
    </location>
</feature>
<evidence type="ECO:0000259" key="4">
    <source>
        <dbReference type="Pfam" id="PF14230"/>
    </source>
</evidence>
<evidence type="ECO:0000256" key="2">
    <source>
        <dbReference type="SAM" id="Phobius"/>
    </source>
</evidence>
<evidence type="ECO:0000313" key="5">
    <source>
        <dbReference type="EMBL" id="TXN31462.1"/>
    </source>
</evidence>
<protein>
    <submittedName>
        <fullName evidence="5">DUF2510 domain-containing protein</fullName>
    </submittedName>
</protein>
<dbReference type="Proteomes" id="UP000321379">
    <property type="component" value="Unassembled WGS sequence"/>
</dbReference>
<feature type="region of interest" description="Disordered" evidence="1">
    <location>
        <begin position="148"/>
        <end position="190"/>
    </location>
</feature>
<feature type="transmembrane region" description="Helical" evidence="2">
    <location>
        <begin position="234"/>
        <end position="258"/>
    </location>
</feature>
<feature type="compositionally biased region" description="Low complexity" evidence="1">
    <location>
        <begin position="148"/>
        <end position="171"/>
    </location>
</feature>
<evidence type="ECO:0000313" key="6">
    <source>
        <dbReference type="Proteomes" id="UP000321379"/>
    </source>
</evidence>
<keyword evidence="2" id="KW-0472">Membrane</keyword>
<dbReference type="Pfam" id="PF14230">
    <property type="entry name" value="DUF4333"/>
    <property type="match status" value="1"/>
</dbReference>
<feature type="transmembrane region" description="Helical" evidence="2">
    <location>
        <begin position="207"/>
        <end position="228"/>
    </location>
</feature>
<feature type="region of interest" description="Disordered" evidence="1">
    <location>
        <begin position="37"/>
        <end position="70"/>
    </location>
</feature>
<feature type="transmembrane region" description="Helical" evidence="2">
    <location>
        <begin position="270"/>
        <end position="287"/>
    </location>
</feature>
<evidence type="ECO:0000256" key="1">
    <source>
        <dbReference type="SAM" id="MobiDB-lite"/>
    </source>
</evidence>
<proteinExistence type="predicted"/>
<dbReference type="EMBL" id="VRMG01000005">
    <property type="protein sequence ID" value="TXN31462.1"/>
    <property type="molecule type" value="Genomic_DNA"/>
</dbReference>
<feature type="compositionally biased region" description="Basic and acidic residues" evidence="1">
    <location>
        <begin position="56"/>
        <end position="70"/>
    </location>
</feature>
<organism evidence="5 6">
    <name type="scientific">Lacisediminihabitans profunda</name>
    <dbReference type="NCBI Taxonomy" id="2594790"/>
    <lineage>
        <taxon>Bacteria</taxon>
        <taxon>Bacillati</taxon>
        <taxon>Actinomycetota</taxon>
        <taxon>Actinomycetes</taxon>
        <taxon>Micrococcales</taxon>
        <taxon>Microbacteriaceae</taxon>
        <taxon>Lacisediminihabitans</taxon>
    </lineage>
</organism>
<reference evidence="5 6" key="1">
    <citation type="submission" date="2019-08" db="EMBL/GenBank/DDBJ databases">
        <title>Bacterial whole genome sequence for Glaciihabitans sp. CHu50b-6-2.</title>
        <authorList>
            <person name="Jin L."/>
        </authorList>
    </citation>
    <scope>NUCLEOTIDE SEQUENCE [LARGE SCALE GENOMIC DNA]</scope>
    <source>
        <strain evidence="5 6">CHu50b-6-2</strain>
    </source>
</reference>
<dbReference type="AlphaFoldDB" id="A0A5C8UT54"/>
<sequence length="402" mass="43796">MFEDDVTVPAGWYPDPMGLPQLRWWNNHAWTELTTEARPPLVMQQPTRLAYADDELPTRRQQREQRERDEQYAHLATDADDARDAVAAQAPLTVTLKELEPPAPLAVEAEQTEVRQAAAEPNPASPPTLEADIVDERLDDMDTRFTPRAAASAVSSPSTQSTQSSTQSARQVFDRDPIDEERQRTRAAEPAARVTTVEKLPIYTAPIWIIALVPMLQLVVSLLLLLGFGSSVGIGITATIWGGPYLLILILAIIDYLLLKRAGHERPASWAWALLTAPVYLIVRSMSVSRVAGFGLAPLLVWAGLGLLQLGSVLVVPGLLISALPGAFSMEAEQQVAAEASIIGANLAVTCPTTPPVLVGQTFSCSATSTKGDSYDVTVSLQRVNGWIDWKVDDWGIYTLSR</sequence>
<comment type="caution">
    <text evidence="5">The sequence shown here is derived from an EMBL/GenBank/DDBJ whole genome shotgun (WGS) entry which is preliminary data.</text>
</comment>
<feature type="domain" description="DUF4333" evidence="4">
    <location>
        <begin position="339"/>
        <end position="386"/>
    </location>
</feature>